<feature type="region of interest" description="Disordered" evidence="10">
    <location>
        <begin position="400"/>
        <end position="449"/>
    </location>
</feature>
<evidence type="ECO:0000256" key="5">
    <source>
        <dbReference type="ARBA" id="ARBA00023040"/>
    </source>
</evidence>
<keyword evidence="8" id="KW-0325">Glycoprotein</keyword>
<dbReference type="Proteomes" id="UP001159427">
    <property type="component" value="Unassembled WGS sequence"/>
</dbReference>
<dbReference type="SUPFAM" id="SSF81321">
    <property type="entry name" value="Family A G protein-coupled receptor-like"/>
    <property type="match status" value="1"/>
</dbReference>
<keyword evidence="9" id="KW-0807">Transducer</keyword>
<evidence type="ECO:0000256" key="2">
    <source>
        <dbReference type="ARBA" id="ARBA00022475"/>
    </source>
</evidence>
<feature type="transmembrane region" description="Helical" evidence="11">
    <location>
        <begin position="273"/>
        <end position="295"/>
    </location>
</feature>
<feature type="transmembrane region" description="Helical" evidence="11">
    <location>
        <begin position="95"/>
        <end position="120"/>
    </location>
</feature>
<evidence type="ECO:0000256" key="6">
    <source>
        <dbReference type="ARBA" id="ARBA00023136"/>
    </source>
</evidence>
<feature type="transmembrane region" description="Helical" evidence="11">
    <location>
        <begin position="141"/>
        <end position="162"/>
    </location>
</feature>
<dbReference type="PANTHER" id="PTHR24246">
    <property type="entry name" value="OLFACTORY RECEPTOR AND ADENOSINE RECEPTOR"/>
    <property type="match status" value="1"/>
</dbReference>
<gene>
    <name evidence="13" type="ORF">PEVE_00031627</name>
</gene>
<evidence type="ECO:0000256" key="9">
    <source>
        <dbReference type="ARBA" id="ARBA00023224"/>
    </source>
</evidence>
<accession>A0ABN8MHL9</accession>
<evidence type="ECO:0000256" key="11">
    <source>
        <dbReference type="SAM" id="Phobius"/>
    </source>
</evidence>
<dbReference type="PRINTS" id="PR00237">
    <property type="entry name" value="GPCRRHODOPSN"/>
</dbReference>
<keyword evidence="14" id="KW-1185">Reference proteome</keyword>
<feature type="transmembrane region" description="Helical" evidence="11">
    <location>
        <begin position="60"/>
        <end position="83"/>
    </location>
</feature>
<organism evidence="13 14">
    <name type="scientific">Porites evermanni</name>
    <dbReference type="NCBI Taxonomy" id="104178"/>
    <lineage>
        <taxon>Eukaryota</taxon>
        <taxon>Metazoa</taxon>
        <taxon>Cnidaria</taxon>
        <taxon>Anthozoa</taxon>
        <taxon>Hexacorallia</taxon>
        <taxon>Scleractinia</taxon>
        <taxon>Fungiina</taxon>
        <taxon>Poritidae</taxon>
        <taxon>Porites</taxon>
    </lineage>
</organism>
<dbReference type="PROSITE" id="PS50262">
    <property type="entry name" value="G_PROTEIN_RECEP_F1_2"/>
    <property type="match status" value="1"/>
</dbReference>
<evidence type="ECO:0000256" key="4">
    <source>
        <dbReference type="ARBA" id="ARBA00022989"/>
    </source>
</evidence>
<evidence type="ECO:0000256" key="8">
    <source>
        <dbReference type="ARBA" id="ARBA00023180"/>
    </source>
</evidence>
<comment type="subcellular location">
    <subcellularLocation>
        <location evidence="1">Cell membrane</location>
        <topology evidence="1">Multi-pass membrane protein</topology>
    </subcellularLocation>
</comment>
<proteinExistence type="predicted"/>
<dbReference type="CDD" id="cd00637">
    <property type="entry name" value="7tm_classA_rhodopsin-like"/>
    <property type="match status" value="1"/>
</dbReference>
<dbReference type="Pfam" id="PF00001">
    <property type="entry name" value="7tm_1"/>
    <property type="match status" value="1"/>
</dbReference>
<sequence>FDSGFGAGRAAKILKMQDYSSTTISVLVLLPLLAVFAVAGNVLVLGIIARFKKFRTFPNILIANLAFMDLLRGLIEAPMYLLWGVLNVAWFTGKTFAIISLFVTRLCFHLNTVSMLVLLVNVSMAIALDLKYFTWKTNEKAMEIVLIEWVVCFGGTILLSWFDSDIDLQDASVFSYRRAFLIKSKMVLIVILAMFILTTIAIGVLVFCLIQRKKRQRKRLNLPRLQGQARLQLDIQASKTVIITVLAFLVCYTPPLLIAILGPPKADPIKVHFPRHIAFLCTLLSSGINPVILCFRAKRFRRALKQLLQDPFGKTTFQDTEQKKRSKENVTCKNACEAEKDKARNDPAACSSNSYIDEIVNTGKERGRRLRNQIMPFPSQDAHSQIRPWLAWVGNHLTDPAEISSGEESPTPREDYTQHEITVEVHPEPSDRSSKQENGENPATPNTSP</sequence>
<dbReference type="Gene3D" id="1.20.1070.10">
    <property type="entry name" value="Rhodopsin 7-helix transmembrane proteins"/>
    <property type="match status" value="1"/>
</dbReference>
<dbReference type="InterPro" id="IPR017452">
    <property type="entry name" value="GPCR_Rhodpsn_7TM"/>
</dbReference>
<feature type="domain" description="G-protein coupled receptors family 1 profile" evidence="12">
    <location>
        <begin position="40"/>
        <end position="293"/>
    </location>
</feature>
<keyword evidence="3 11" id="KW-0812">Transmembrane</keyword>
<keyword evidence="4 11" id="KW-1133">Transmembrane helix</keyword>
<evidence type="ECO:0000256" key="10">
    <source>
        <dbReference type="SAM" id="MobiDB-lite"/>
    </source>
</evidence>
<feature type="transmembrane region" description="Helical" evidence="11">
    <location>
        <begin position="186"/>
        <end position="210"/>
    </location>
</feature>
<feature type="non-terminal residue" evidence="13">
    <location>
        <position position="1"/>
    </location>
</feature>
<evidence type="ECO:0000256" key="1">
    <source>
        <dbReference type="ARBA" id="ARBA00004651"/>
    </source>
</evidence>
<keyword evidence="2" id="KW-1003">Cell membrane</keyword>
<evidence type="ECO:0000313" key="14">
    <source>
        <dbReference type="Proteomes" id="UP001159427"/>
    </source>
</evidence>
<keyword evidence="5" id="KW-0297">G-protein coupled receptor</keyword>
<feature type="compositionally biased region" description="Basic and acidic residues" evidence="10">
    <location>
        <begin position="410"/>
        <end position="438"/>
    </location>
</feature>
<keyword evidence="7" id="KW-0675">Receptor</keyword>
<evidence type="ECO:0000313" key="13">
    <source>
        <dbReference type="EMBL" id="CAH3027472.1"/>
    </source>
</evidence>
<protein>
    <recommendedName>
        <fullName evidence="12">G-protein coupled receptors family 1 profile domain-containing protein</fullName>
    </recommendedName>
</protein>
<evidence type="ECO:0000256" key="7">
    <source>
        <dbReference type="ARBA" id="ARBA00023170"/>
    </source>
</evidence>
<feature type="transmembrane region" description="Helical" evidence="11">
    <location>
        <begin position="24"/>
        <end position="48"/>
    </location>
</feature>
<dbReference type="EMBL" id="CALNXI010000454">
    <property type="protein sequence ID" value="CAH3027472.1"/>
    <property type="molecule type" value="Genomic_DNA"/>
</dbReference>
<dbReference type="InterPro" id="IPR000276">
    <property type="entry name" value="GPCR_Rhodpsn"/>
</dbReference>
<evidence type="ECO:0000259" key="12">
    <source>
        <dbReference type="PROSITE" id="PS50262"/>
    </source>
</evidence>
<reference evidence="13 14" key="1">
    <citation type="submission" date="2022-05" db="EMBL/GenBank/DDBJ databases">
        <authorList>
            <consortium name="Genoscope - CEA"/>
            <person name="William W."/>
        </authorList>
    </citation>
    <scope>NUCLEOTIDE SEQUENCE [LARGE SCALE GENOMIC DNA]</scope>
</reference>
<dbReference type="PANTHER" id="PTHR24246:SF27">
    <property type="entry name" value="ADENOSINE RECEPTOR, ISOFORM A"/>
    <property type="match status" value="1"/>
</dbReference>
<feature type="transmembrane region" description="Helical" evidence="11">
    <location>
        <begin position="240"/>
        <end position="261"/>
    </location>
</feature>
<keyword evidence="6 11" id="KW-0472">Membrane</keyword>
<comment type="caution">
    <text evidence="13">The sequence shown here is derived from an EMBL/GenBank/DDBJ whole genome shotgun (WGS) entry which is preliminary data.</text>
</comment>
<evidence type="ECO:0000256" key="3">
    <source>
        <dbReference type="ARBA" id="ARBA00022692"/>
    </source>
</evidence>
<name>A0ABN8MHL9_9CNID</name>
<feature type="compositionally biased region" description="Polar residues" evidence="10">
    <location>
        <begin position="439"/>
        <end position="449"/>
    </location>
</feature>